<dbReference type="AlphaFoldDB" id="A0AAD6FB43"/>
<protein>
    <submittedName>
        <fullName evidence="2">Uncharacterized protein</fullName>
    </submittedName>
</protein>
<feature type="region of interest" description="Disordered" evidence="1">
    <location>
        <begin position="76"/>
        <end position="116"/>
    </location>
</feature>
<dbReference type="Proteomes" id="UP001219934">
    <property type="component" value="Unassembled WGS sequence"/>
</dbReference>
<gene>
    <name evidence="2" type="ORF">JOQ06_014783</name>
</gene>
<reference evidence="2" key="1">
    <citation type="submission" date="2022-11" db="EMBL/GenBank/DDBJ databases">
        <title>Chromosome-level genome of Pogonophryne albipinna.</title>
        <authorList>
            <person name="Jo E."/>
        </authorList>
    </citation>
    <scope>NUCLEOTIDE SEQUENCE</scope>
    <source>
        <strain evidence="2">SGF0006</strain>
        <tissue evidence="2">Muscle</tissue>
    </source>
</reference>
<proteinExistence type="predicted"/>
<evidence type="ECO:0000313" key="2">
    <source>
        <dbReference type="EMBL" id="KAJ4927043.1"/>
    </source>
</evidence>
<organism evidence="2 3">
    <name type="scientific">Pogonophryne albipinna</name>
    <dbReference type="NCBI Taxonomy" id="1090488"/>
    <lineage>
        <taxon>Eukaryota</taxon>
        <taxon>Metazoa</taxon>
        <taxon>Chordata</taxon>
        <taxon>Craniata</taxon>
        <taxon>Vertebrata</taxon>
        <taxon>Euteleostomi</taxon>
        <taxon>Actinopterygii</taxon>
        <taxon>Neopterygii</taxon>
        <taxon>Teleostei</taxon>
        <taxon>Neoteleostei</taxon>
        <taxon>Acanthomorphata</taxon>
        <taxon>Eupercaria</taxon>
        <taxon>Perciformes</taxon>
        <taxon>Notothenioidei</taxon>
        <taxon>Pogonophryne</taxon>
    </lineage>
</organism>
<sequence length="116" mass="12951">MLSEAQHLDREREGRRVELQRCKRYRGNLDRPRSVIFLSLPGCFAAADMVDVDVYFVQIILIRGWAGEPHTSLTSIHQPGGSTSFSPLDPKSICMQHQPHTPNTCPPAASNLSEAH</sequence>
<keyword evidence="3" id="KW-1185">Reference proteome</keyword>
<evidence type="ECO:0000256" key="1">
    <source>
        <dbReference type="SAM" id="MobiDB-lite"/>
    </source>
</evidence>
<accession>A0AAD6FB43</accession>
<comment type="caution">
    <text evidence="2">The sequence shown here is derived from an EMBL/GenBank/DDBJ whole genome shotgun (WGS) entry which is preliminary data.</text>
</comment>
<dbReference type="EMBL" id="JAPTMU010000019">
    <property type="protein sequence ID" value="KAJ4927043.1"/>
    <property type="molecule type" value="Genomic_DNA"/>
</dbReference>
<evidence type="ECO:0000313" key="3">
    <source>
        <dbReference type="Proteomes" id="UP001219934"/>
    </source>
</evidence>
<feature type="compositionally biased region" description="Polar residues" evidence="1">
    <location>
        <begin position="76"/>
        <end position="86"/>
    </location>
</feature>
<feature type="non-terminal residue" evidence="2">
    <location>
        <position position="1"/>
    </location>
</feature>
<name>A0AAD6FB43_9TELE</name>